<dbReference type="PANTHER" id="PTHR10947">
    <property type="entry name" value="PHENYLALANYL-TRNA SYNTHETASE BETA CHAIN AND LEUCINE-RICH REPEAT-CONTAINING PROTEIN 47"/>
    <property type="match status" value="1"/>
</dbReference>
<dbReference type="Gene3D" id="3.30.56.10">
    <property type="match status" value="1"/>
</dbReference>
<feature type="non-terminal residue" evidence="15">
    <location>
        <position position="1"/>
    </location>
</feature>
<evidence type="ECO:0000256" key="13">
    <source>
        <dbReference type="ARBA" id="ARBA00049255"/>
    </source>
</evidence>
<evidence type="ECO:0000256" key="10">
    <source>
        <dbReference type="ARBA" id="ARBA00022917"/>
    </source>
</evidence>
<proteinExistence type="inferred from homology"/>
<dbReference type="GO" id="GO:0004826">
    <property type="term" value="F:phenylalanine-tRNA ligase activity"/>
    <property type="evidence" value="ECO:0007669"/>
    <property type="project" value="UniProtKB-EC"/>
</dbReference>
<evidence type="ECO:0000256" key="8">
    <source>
        <dbReference type="ARBA" id="ARBA00022840"/>
    </source>
</evidence>
<evidence type="ECO:0000313" key="15">
    <source>
        <dbReference type="EMBL" id="GAH34837.1"/>
    </source>
</evidence>
<comment type="catalytic activity">
    <reaction evidence="13">
        <text>tRNA(Phe) + L-phenylalanine + ATP = L-phenylalanyl-tRNA(Phe) + AMP + diphosphate + H(+)</text>
        <dbReference type="Rhea" id="RHEA:19413"/>
        <dbReference type="Rhea" id="RHEA-COMP:9668"/>
        <dbReference type="Rhea" id="RHEA-COMP:9699"/>
        <dbReference type="ChEBI" id="CHEBI:15378"/>
        <dbReference type="ChEBI" id="CHEBI:30616"/>
        <dbReference type="ChEBI" id="CHEBI:33019"/>
        <dbReference type="ChEBI" id="CHEBI:58095"/>
        <dbReference type="ChEBI" id="CHEBI:78442"/>
        <dbReference type="ChEBI" id="CHEBI:78531"/>
        <dbReference type="ChEBI" id="CHEBI:456215"/>
        <dbReference type="EC" id="6.1.1.20"/>
    </reaction>
</comment>
<dbReference type="PROSITE" id="PS51483">
    <property type="entry name" value="B5"/>
    <property type="match status" value="1"/>
</dbReference>
<dbReference type="Pfam" id="PF03484">
    <property type="entry name" value="B5"/>
    <property type="match status" value="1"/>
</dbReference>
<dbReference type="InterPro" id="IPR045060">
    <property type="entry name" value="Phe-tRNA-ligase_IIc_bsu"/>
</dbReference>
<evidence type="ECO:0000259" key="14">
    <source>
        <dbReference type="PROSITE" id="PS51483"/>
    </source>
</evidence>
<dbReference type="InterPro" id="IPR041616">
    <property type="entry name" value="PheRS_beta_core"/>
</dbReference>
<dbReference type="AlphaFoldDB" id="X1EQG9"/>
<dbReference type="InterPro" id="IPR045864">
    <property type="entry name" value="aa-tRNA-synth_II/BPL/LPL"/>
</dbReference>
<name>X1EQG9_9ZZZZ</name>
<evidence type="ECO:0000256" key="12">
    <source>
        <dbReference type="ARBA" id="ARBA00033189"/>
    </source>
</evidence>
<dbReference type="SUPFAM" id="SSF56037">
    <property type="entry name" value="PheT/TilS domain"/>
    <property type="match status" value="1"/>
</dbReference>
<dbReference type="GO" id="GO:0000287">
    <property type="term" value="F:magnesium ion binding"/>
    <property type="evidence" value="ECO:0007669"/>
    <property type="project" value="InterPro"/>
</dbReference>
<keyword evidence="6" id="KW-0479">Metal-binding</keyword>
<dbReference type="Pfam" id="PF17759">
    <property type="entry name" value="tRNA_synthFbeta"/>
    <property type="match status" value="1"/>
</dbReference>
<keyword evidence="7" id="KW-0547">Nucleotide-binding</keyword>
<dbReference type="InterPro" id="IPR004532">
    <property type="entry name" value="Phe-tRNA-ligase_IIc_bsu_bact"/>
</dbReference>
<dbReference type="SUPFAM" id="SSF55681">
    <property type="entry name" value="Class II aaRS and biotin synthetases"/>
    <property type="match status" value="1"/>
</dbReference>
<feature type="non-terminal residue" evidence="15">
    <location>
        <position position="435"/>
    </location>
</feature>
<evidence type="ECO:0000256" key="3">
    <source>
        <dbReference type="ARBA" id="ARBA00011209"/>
    </source>
</evidence>
<keyword evidence="8" id="KW-0067">ATP-binding</keyword>
<dbReference type="InterPro" id="IPR020825">
    <property type="entry name" value="Phe-tRNA_synthase-like_B3/B4"/>
</dbReference>
<keyword evidence="11" id="KW-0030">Aminoacyl-tRNA synthetase</keyword>
<comment type="cofactor">
    <cofactor evidence="1">
        <name>Mg(2+)</name>
        <dbReference type="ChEBI" id="CHEBI:18420"/>
    </cofactor>
</comment>
<reference evidence="15" key="1">
    <citation type="journal article" date="2014" name="Front. Microbiol.">
        <title>High frequency of phylogenetically diverse reductive dehalogenase-homologous genes in deep subseafloor sedimentary metagenomes.</title>
        <authorList>
            <person name="Kawai M."/>
            <person name="Futagami T."/>
            <person name="Toyoda A."/>
            <person name="Takaki Y."/>
            <person name="Nishi S."/>
            <person name="Hori S."/>
            <person name="Arai W."/>
            <person name="Tsubouchi T."/>
            <person name="Morono Y."/>
            <person name="Uchiyama I."/>
            <person name="Ito T."/>
            <person name="Fujiyama A."/>
            <person name="Inagaki F."/>
            <person name="Takami H."/>
        </authorList>
    </citation>
    <scope>NUCLEOTIDE SEQUENCE</scope>
    <source>
        <strain evidence="15">Expedition CK06-06</strain>
    </source>
</reference>
<evidence type="ECO:0000256" key="7">
    <source>
        <dbReference type="ARBA" id="ARBA00022741"/>
    </source>
</evidence>
<dbReference type="EC" id="6.1.1.20" evidence="4"/>
<dbReference type="GO" id="GO:0006432">
    <property type="term" value="P:phenylalanyl-tRNA aminoacylation"/>
    <property type="evidence" value="ECO:0007669"/>
    <property type="project" value="InterPro"/>
</dbReference>
<feature type="domain" description="B5" evidence="14">
    <location>
        <begin position="171"/>
        <end position="247"/>
    </location>
</feature>
<dbReference type="SMART" id="SM00873">
    <property type="entry name" value="B3_4"/>
    <property type="match status" value="1"/>
</dbReference>
<comment type="similarity">
    <text evidence="2">Belongs to the phenylalanyl-tRNA synthetase beta subunit family. Type 1 subfamily.</text>
</comment>
<dbReference type="SMART" id="SM00874">
    <property type="entry name" value="B5"/>
    <property type="match status" value="1"/>
</dbReference>
<comment type="subunit">
    <text evidence="3">Tetramer of two alpha and two beta subunits.</text>
</comment>
<evidence type="ECO:0000256" key="5">
    <source>
        <dbReference type="ARBA" id="ARBA00022598"/>
    </source>
</evidence>
<keyword evidence="9" id="KW-0460">Magnesium</keyword>
<evidence type="ECO:0000256" key="2">
    <source>
        <dbReference type="ARBA" id="ARBA00008653"/>
    </source>
</evidence>
<dbReference type="PANTHER" id="PTHR10947:SF0">
    <property type="entry name" value="PHENYLALANINE--TRNA LIGASE BETA SUBUNIT"/>
    <property type="match status" value="1"/>
</dbReference>
<evidence type="ECO:0000256" key="1">
    <source>
        <dbReference type="ARBA" id="ARBA00001946"/>
    </source>
</evidence>
<dbReference type="GO" id="GO:0003723">
    <property type="term" value="F:RNA binding"/>
    <property type="evidence" value="ECO:0007669"/>
    <property type="project" value="InterPro"/>
</dbReference>
<dbReference type="Gene3D" id="3.30.930.10">
    <property type="entry name" value="Bira Bifunctional Protein, Domain 2"/>
    <property type="match status" value="1"/>
</dbReference>
<dbReference type="InterPro" id="IPR005146">
    <property type="entry name" value="B3/B4_tRNA-bd"/>
</dbReference>
<dbReference type="Gene3D" id="3.50.40.10">
    <property type="entry name" value="Phenylalanyl-trna Synthetase, Chain B, domain 3"/>
    <property type="match status" value="1"/>
</dbReference>
<evidence type="ECO:0000256" key="4">
    <source>
        <dbReference type="ARBA" id="ARBA00012814"/>
    </source>
</evidence>
<dbReference type="Pfam" id="PF03483">
    <property type="entry name" value="B3_4"/>
    <property type="match status" value="1"/>
</dbReference>
<evidence type="ECO:0000256" key="6">
    <source>
        <dbReference type="ARBA" id="ARBA00022723"/>
    </source>
</evidence>
<dbReference type="NCBIfam" id="TIGR00472">
    <property type="entry name" value="pheT_bact"/>
    <property type="match status" value="1"/>
</dbReference>
<evidence type="ECO:0000256" key="11">
    <source>
        <dbReference type="ARBA" id="ARBA00023146"/>
    </source>
</evidence>
<dbReference type="InterPro" id="IPR005147">
    <property type="entry name" value="tRNA_synthase_B5-dom"/>
</dbReference>
<keyword evidence="5" id="KW-0436">Ligase</keyword>
<dbReference type="InterPro" id="IPR009061">
    <property type="entry name" value="DNA-bd_dom_put_sf"/>
</dbReference>
<sequence length="435" mass="49235">SPEWLRKRIEAVGLKPINNVVDVTNYVLFATAHPIHAFDLAKISGRKIIIRKATDAEVLRGLEDRDISLTPEMLVIADEKKPIALAGIIGGGESSVKESTQDVFIESACFDPVSIRKTSKKTGISTDASYRFERGADISFPPRAALMAASLLTQLGGKASKGVADVYPKPRKEKIVVLRHHRISDLLGLEIDEKFAMRTLASLGFQAEIQQRGVWQVKIPQFRVDVEREADLIEEIARFYGYDKIPASLPPIRVLELPVDQKRERINKFRQLLFHNGFDEVLNFSFSDPEKEARLQTGQKAIEIRNPVSSKASLLRTTLLGGLLENIVWNKNRGAEGIHLFEIGNAYFWQNETNREQLMLALATTGLVGPVQWHRKSEDTDFFRIKGALESLMTYSRYEPFFFKEEDHAFFEQEYSLAMSFKEETVGYCGLLKKN</sequence>
<gene>
    <name evidence="15" type="ORF">S03H2_13077</name>
</gene>
<dbReference type="SUPFAM" id="SSF46955">
    <property type="entry name" value="Putative DNA-binding domain"/>
    <property type="match status" value="1"/>
</dbReference>
<protein>
    <recommendedName>
        <fullName evidence="4">phenylalanine--tRNA ligase</fullName>
        <ecNumber evidence="4">6.1.1.20</ecNumber>
    </recommendedName>
    <alternativeName>
        <fullName evidence="12">Phenylalanyl-tRNA synthetase beta subunit</fullName>
    </alternativeName>
</protein>
<comment type="caution">
    <text evidence="15">The sequence shown here is derived from an EMBL/GenBank/DDBJ whole genome shotgun (WGS) entry which is preliminary data.</text>
</comment>
<organism evidence="15">
    <name type="scientific">marine sediment metagenome</name>
    <dbReference type="NCBI Taxonomy" id="412755"/>
    <lineage>
        <taxon>unclassified sequences</taxon>
        <taxon>metagenomes</taxon>
        <taxon>ecological metagenomes</taxon>
    </lineage>
</organism>
<dbReference type="GO" id="GO:0005524">
    <property type="term" value="F:ATP binding"/>
    <property type="evidence" value="ECO:0007669"/>
    <property type="project" value="UniProtKB-KW"/>
</dbReference>
<evidence type="ECO:0000256" key="9">
    <source>
        <dbReference type="ARBA" id="ARBA00022842"/>
    </source>
</evidence>
<dbReference type="GO" id="GO:0009328">
    <property type="term" value="C:phenylalanine-tRNA ligase complex"/>
    <property type="evidence" value="ECO:0007669"/>
    <property type="project" value="TreeGrafter"/>
</dbReference>
<keyword evidence="10" id="KW-0648">Protein biosynthesis</keyword>
<accession>X1EQG9</accession>
<dbReference type="EMBL" id="BARU01006643">
    <property type="protein sequence ID" value="GAH34837.1"/>
    <property type="molecule type" value="Genomic_DNA"/>
</dbReference>